<dbReference type="RefSeq" id="WP_343763313.1">
    <property type="nucleotide sequence ID" value="NZ_BAAAFG010000002.1"/>
</dbReference>
<proteinExistence type="predicted"/>
<feature type="domain" description="Gfo/Idh/MocA-like oxidoreductase N-terminal" evidence="1">
    <location>
        <begin position="4"/>
        <end position="121"/>
    </location>
</feature>
<dbReference type="SUPFAM" id="SSF55347">
    <property type="entry name" value="Glyceraldehyde-3-phosphate dehydrogenase-like, C-terminal domain"/>
    <property type="match status" value="1"/>
</dbReference>
<protein>
    <submittedName>
        <fullName evidence="3">Gfo/Idh/MocA family oxidoreductase</fullName>
    </submittedName>
</protein>
<sequence>MKELNFAVIGCGHIGKRHIKIIEETVGANLKAICDIKEEILFDLAEDIPDVVTYTSFDHLLDHEELDVICICTPHALHAPMSIKAAEAGHHILVEKPMALDSEQSKKMIEVAKENNVRLFVVKQNRYNTPILHVNKAIKEGKLGKLFMVQCNVMWNRHQEYYNQSPWRGKKASEGGALQTQVSHFLDLLVWWFGNITEAKTIMDTLNHDIEIEDCGVSALRFENGAIGSLLWTTCVYNVNYEGSITIIGEKGTIKIGGKYLNELEFWDVQSYPVPTDLEFDDKPNEYGTYQGSSSNHDKLIVELIDHITDSRKGVVEGDEGLKSIQAIETIYQNA</sequence>
<dbReference type="Gene3D" id="3.30.360.10">
    <property type="entry name" value="Dihydrodipicolinate Reductase, domain 2"/>
    <property type="match status" value="1"/>
</dbReference>
<dbReference type="EMBL" id="BAAAFG010000002">
    <property type="protein sequence ID" value="GAA0871325.1"/>
    <property type="molecule type" value="Genomic_DNA"/>
</dbReference>
<evidence type="ECO:0000313" key="3">
    <source>
        <dbReference type="EMBL" id="GAA0871325.1"/>
    </source>
</evidence>
<dbReference type="InterPro" id="IPR036291">
    <property type="entry name" value="NAD(P)-bd_dom_sf"/>
</dbReference>
<keyword evidence="4" id="KW-1185">Reference proteome</keyword>
<gene>
    <name evidence="3" type="ORF">GCM10009117_04710</name>
</gene>
<dbReference type="InterPro" id="IPR052515">
    <property type="entry name" value="Gfo/Idh/MocA_Oxidoreductase"/>
</dbReference>
<accession>A0ABN1MDZ2</accession>
<evidence type="ECO:0000259" key="1">
    <source>
        <dbReference type="Pfam" id="PF01408"/>
    </source>
</evidence>
<organism evidence="3 4">
    <name type="scientific">Gangjinia marincola</name>
    <dbReference type="NCBI Taxonomy" id="578463"/>
    <lineage>
        <taxon>Bacteria</taxon>
        <taxon>Pseudomonadati</taxon>
        <taxon>Bacteroidota</taxon>
        <taxon>Flavobacteriia</taxon>
        <taxon>Flavobacteriales</taxon>
        <taxon>Flavobacteriaceae</taxon>
        <taxon>Gangjinia</taxon>
    </lineage>
</organism>
<reference evidence="3 4" key="1">
    <citation type="journal article" date="2019" name="Int. J. Syst. Evol. Microbiol.">
        <title>The Global Catalogue of Microorganisms (GCM) 10K type strain sequencing project: providing services to taxonomists for standard genome sequencing and annotation.</title>
        <authorList>
            <consortium name="The Broad Institute Genomics Platform"/>
            <consortium name="The Broad Institute Genome Sequencing Center for Infectious Disease"/>
            <person name="Wu L."/>
            <person name="Ma J."/>
        </authorList>
    </citation>
    <scope>NUCLEOTIDE SEQUENCE [LARGE SCALE GENOMIC DNA]</scope>
    <source>
        <strain evidence="3 4">JCM 16082</strain>
    </source>
</reference>
<dbReference type="SUPFAM" id="SSF51735">
    <property type="entry name" value="NAD(P)-binding Rossmann-fold domains"/>
    <property type="match status" value="1"/>
</dbReference>
<dbReference type="PANTHER" id="PTHR43249:SF1">
    <property type="entry name" value="D-GLUCOSIDE 3-DEHYDROGENASE"/>
    <property type="match status" value="1"/>
</dbReference>
<dbReference type="Proteomes" id="UP001500507">
    <property type="component" value="Unassembled WGS sequence"/>
</dbReference>
<dbReference type="Gene3D" id="3.40.50.720">
    <property type="entry name" value="NAD(P)-binding Rossmann-like Domain"/>
    <property type="match status" value="1"/>
</dbReference>
<dbReference type="InterPro" id="IPR055170">
    <property type="entry name" value="GFO_IDH_MocA-like_dom"/>
</dbReference>
<comment type="caution">
    <text evidence="3">The sequence shown here is derived from an EMBL/GenBank/DDBJ whole genome shotgun (WGS) entry which is preliminary data.</text>
</comment>
<feature type="domain" description="GFO/IDH/MocA-like oxidoreductase" evidence="2">
    <location>
        <begin position="132"/>
        <end position="254"/>
    </location>
</feature>
<dbReference type="PANTHER" id="PTHR43249">
    <property type="entry name" value="UDP-N-ACETYL-2-AMINO-2-DEOXY-D-GLUCURONATE OXIDASE"/>
    <property type="match status" value="1"/>
</dbReference>
<dbReference type="Pfam" id="PF01408">
    <property type="entry name" value="GFO_IDH_MocA"/>
    <property type="match status" value="1"/>
</dbReference>
<evidence type="ECO:0000313" key="4">
    <source>
        <dbReference type="Proteomes" id="UP001500507"/>
    </source>
</evidence>
<dbReference type="Pfam" id="PF22725">
    <property type="entry name" value="GFO_IDH_MocA_C3"/>
    <property type="match status" value="1"/>
</dbReference>
<dbReference type="InterPro" id="IPR000683">
    <property type="entry name" value="Gfo/Idh/MocA-like_OxRdtase_N"/>
</dbReference>
<evidence type="ECO:0000259" key="2">
    <source>
        <dbReference type="Pfam" id="PF22725"/>
    </source>
</evidence>
<name>A0ABN1MDZ2_9FLAO</name>